<dbReference type="Proteomes" id="UP001239795">
    <property type="component" value="Unassembled WGS sequence"/>
</dbReference>
<comment type="caution">
    <text evidence="1">The sequence shown here is derived from an EMBL/GenBank/DDBJ whole genome shotgun (WGS) entry which is preliminary data.</text>
</comment>
<accession>A0AAI9ULI0</accession>
<name>A0AAI9ULI0_9PEZI</name>
<keyword evidence="2" id="KW-1185">Reference proteome</keyword>
<reference evidence="1 2" key="1">
    <citation type="submission" date="2016-10" db="EMBL/GenBank/DDBJ databases">
        <title>The genome sequence of Colletotrichum fioriniae PJ7.</title>
        <authorList>
            <person name="Baroncelli R."/>
        </authorList>
    </citation>
    <scope>NUCLEOTIDE SEQUENCE [LARGE SCALE GENOMIC DNA]</scope>
    <source>
        <strain evidence="1">Col 31</strain>
    </source>
</reference>
<proteinExistence type="predicted"/>
<evidence type="ECO:0000313" key="2">
    <source>
        <dbReference type="Proteomes" id="UP001239795"/>
    </source>
</evidence>
<protein>
    <submittedName>
        <fullName evidence="1">Uncharacterized protein</fullName>
    </submittedName>
</protein>
<evidence type="ECO:0000313" key="1">
    <source>
        <dbReference type="EMBL" id="KAK1458180.1"/>
    </source>
</evidence>
<organism evidence="1 2">
    <name type="scientific">Colletotrichum melonis</name>
    <dbReference type="NCBI Taxonomy" id="1209925"/>
    <lineage>
        <taxon>Eukaryota</taxon>
        <taxon>Fungi</taxon>
        <taxon>Dikarya</taxon>
        <taxon>Ascomycota</taxon>
        <taxon>Pezizomycotina</taxon>
        <taxon>Sordariomycetes</taxon>
        <taxon>Hypocreomycetidae</taxon>
        <taxon>Glomerellales</taxon>
        <taxon>Glomerellaceae</taxon>
        <taxon>Colletotrichum</taxon>
        <taxon>Colletotrichum acutatum species complex</taxon>
    </lineage>
</organism>
<dbReference type="AlphaFoldDB" id="A0AAI9ULI0"/>
<dbReference type="EMBL" id="MLGG01000014">
    <property type="protein sequence ID" value="KAK1458180.1"/>
    <property type="molecule type" value="Genomic_DNA"/>
</dbReference>
<sequence length="48" mass="5237">MVRQMTVPPRQSAQRLGIKRNTTRTLVTTSATTIARHCSKTLGRAIAG</sequence>
<gene>
    <name evidence="1" type="ORF">CMEL01_15527</name>
</gene>